<dbReference type="InterPro" id="IPR050628">
    <property type="entry name" value="SNF2_RAD54_helicase_TF"/>
</dbReference>
<evidence type="ECO:0000256" key="3">
    <source>
        <dbReference type="ARBA" id="ARBA00022840"/>
    </source>
</evidence>
<sequence>MAPLEEKYLAVGCISITREESGIAPADWGLENLREWAWLSRKGEFSVLDDAVRLVDPDVQNILLKTPSLANCARLLRASWARLEFKVGKNDDARGTIRVHLLPDDVDRRIVDRANSALSKARRQLLQDLDVSAVSWEHGMQSAVPATDALFSTRADGGDTTLLQLFNEIPPPNPDPDMAPDPFAQDAIVDLLDSRVSGLITPLYHYQRRSAALMCQKEVHAEMTPDPRLIQRQDHNGTVWYIDPVSGSVLRERRSYDGIRGGILAEEMGLGKTIICLALILATRHLPTLGPDIFGVAEPPTRHRIASLADMAASCTTRNGVPWKPYLDAYQSRTGDEFSHLAGVLSRNPGFYNIPPPELRRAATRRPQHSDMPIQKPKKIYLSNGSLVIVPNNLVAQWKQEINKHTEGLKVLYVALTKTLDPFTLLSAEELLKYDVILFSQGRFEKIGRELGGFEASPLTQIHFKRCIVDEGHKLGNSRMGNRSVLLMGLDMMRFSSRWIVTGTPSHGLYGTDESTEQPAALPASGRPDQALDADIAPNEPSTELEKKDLERIGAIAALYLKARPWCNSVLETGDTPAEWSKYVMLPKHDPKGCGNWGTLRSTLNSLIIRHPRADVGDLLPEVHERLVVLEPSFQDKLSLNLFSMMIIFNAVQSERKDLDYFFHPKQKKHVLQIVSNMKQSSFFGGSFFSRSEIMTSVETAEKFLEERKVPVTDEDETLLRDAIKLGHIAAENKLRMQSNEFHEMPLGVEGFPGRSGPSWSLSGEGDPDRPISTSASLLLALQRLVFETAGAPEALNSLLNGGLVQEGIAERHRILTGQALPATTTQPRSETLAGNTKLGNDSPRKSRSHGINGVKPKRQVDPDAFRGPLELTKITATVSAKLSYLIDSIVEHQEEDKIIIFYENENVAWYLSATLDVLQIQHLIYARGLSTERRAQYVNTFHNNPTFRVLLMDLSQAAFGLDMREASRVYFINPVLNPQVEAQAIGRVRRIHQKKPVYVETLVLKDSIDEVILERKEHMTQAEHRQVKSILDIRPIYNWIKNAKISPLPDTGDNDASQMAGLRTPHNVFGRGFGQRSHPDDGLVLDDSPRGKTGPSDPLIVNGSSSTTTAGLKRGHVEDTESFAVDTAEGASSPFQELAERPARRVRFAGGDDD</sequence>
<dbReference type="InterPro" id="IPR049730">
    <property type="entry name" value="SNF2/RAD54-like_C"/>
</dbReference>
<dbReference type="GO" id="GO:0005634">
    <property type="term" value="C:nucleus"/>
    <property type="evidence" value="ECO:0007669"/>
    <property type="project" value="TreeGrafter"/>
</dbReference>
<dbReference type="GO" id="GO:0008094">
    <property type="term" value="F:ATP-dependent activity, acting on DNA"/>
    <property type="evidence" value="ECO:0007669"/>
    <property type="project" value="TreeGrafter"/>
</dbReference>
<comment type="caution">
    <text evidence="6">The sequence shown here is derived from an EMBL/GenBank/DDBJ whole genome shotgun (WGS) entry which is preliminary data.</text>
</comment>
<gene>
    <name evidence="6" type="ORF">NLU13_2061</name>
</gene>
<dbReference type="PANTHER" id="PTHR45626:SF51">
    <property type="entry name" value="SNF2-RELATED DOMAIN-CONTAINING PROTEIN"/>
    <property type="match status" value="1"/>
</dbReference>
<proteinExistence type="predicted"/>
<dbReference type="InterPro" id="IPR038718">
    <property type="entry name" value="SNF2-like_sf"/>
</dbReference>
<organism evidence="6 7">
    <name type="scientific">Sarocladium strictum</name>
    <name type="common">Black bundle disease fungus</name>
    <name type="synonym">Acremonium strictum</name>
    <dbReference type="NCBI Taxonomy" id="5046"/>
    <lineage>
        <taxon>Eukaryota</taxon>
        <taxon>Fungi</taxon>
        <taxon>Dikarya</taxon>
        <taxon>Ascomycota</taxon>
        <taxon>Pezizomycotina</taxon>
        <taxon>Sordariomycetes</taxon>
        <taxon>Hypocreomycetidae</taxon>
        <taxon>Hypocreales</taxon>
        <taxon>Sarocladiaceae</taxon>
        <taxon>Sarocladium</taxon>
    </lineage>
</organism>
<dbReference type="EMBL" id="JAPDFR010000001">
    <property type="protein sequence ID" value="KAK0392566.1"/>
    <property type="molecule type" value="Genomic_DNA"/>
</dbReference>
<dbReference type="PANTHER" id="PTHR45626">
    <property type="entry name" value="TRANSCRIPTION TERMINATION FACTOR 2-RELATED"/>
    <property type="match status" value="1"/>
</dbReference>
<dbReference type="Proteomes" id="UP001175261">
    <property type="component" value="Unassembled WGS sequence"/>
</dbReference>
<dbReference type="AlphaFoldDB" id="A0AA39LCC2"/>
<dbReference type="CDD" id="cd18793">
    <property type="entry name" value="SF2_C_SNF"/>
    <property type="match status" value="1"/>
</dbReference>
<dbReference type="InterPro" id="IPR027417">
    <property type="entry name" value="P-loop_NTPase"/>
</dbReference>
<keyword evidence="3" id="KW-0067">ATP-binding</keyword>
<dbReference type="PROSITE" id="PS51194">
    <property type="entry name" value="HELICASE_CTER"/>
    <property type="match status" value="1"/>
</dbReference>
<feature type="region of interest" description="Disordered" evidence="4">
    <location>
        <begin position="1050"/>
        <end position="1155"/>
    </location>
</feature>
<name>A0AA39LCC2_SARSR</name>
<evidence type="ECO:0000259" key="5">
    <source>
        <dbReference type="PROSITE" id="PS51194"/>
    </source>
</evidence>
<reference evidence="6" key="1">
    <citation type="submission" date="2022-10" db="EMBL/GenBank/DDBJ databases">
        <title>Determination and structural analysis of whole genome sequence of Sarocladium strictum F4-1.</title>
        <authorList>
            <person name="Hu L."/>
            <person name="Jiang Y."/>
        </authorList>
    </citation>
    <scope>NUCLEOTIDE SEQUENCE</scope>
    <source>
        <strain evidence="6">F4-1</strain>
    </source>
</reference>
<dbReference type="InterPro" id="IPR000330">
    <property type="entry name" value="SNF2_N"/>
</dbReference>
<dbReference type="InterPro" id="IPR001650">
    <property type="entry name" value="Helicase_C-like"/>
</dbReference>
<protein>
    <recommendedName>
        <fullName evidence="5">Helicase C-terminal domain-containing protein</fullName>
    </recommendedName>
</protein>
<keyword evidence="2" id="KW-0378">Hydrolase</keyword>
<evidence type="ECO:0000256" key="2">
    <source>
        <dbReference type="ARBA" id="ARBA00022801"/>
    </source>
</evidence>
<dbReference type="Pfam" id="PF00271">
    <property type="entry name" value="Helicase_C"/>
    <property type="match status" value="1"/>
</dbReference>
<dbReference type="InterPro" id="IPR014001">
    <property type="entry name" value="Helicase_ATP-bd"/>
</dbReference>
<dbReference type="GO" id="GO:0006281">
    <property type="term" value="P:DNA repair"/>
    <property type="evidence" value="ECO:0007669"/>
    <property type="project" value="TreeGrafter"/>
</dbReference>
<evidence type="ECO:0000313" key="7">
    <source>
        <dbReference type="Proteomes" id="UP001175261"/>
    </source>
</evidence>
<dbReference type="SMART" id="SM00487">
    <property type="entry name" value="DEXDc"/>
    <property type="match status" value="1"/>
</dbReference>
<accession>A0AA39LCC2</accession>
<keyword evidence="7" id="KW-1185">Reference proteome</keyword>
<evidence type="ECO:0000256" key="4">
    <source>
        <dbReference type="SAM" id="MobiDB-lite"/>
    </source>
</evidence>
<evidence type="ECO:0000313" key="6">
    <source>
        <dbReference type="EMBL" id="KAK0392566.1"/>
    </source>
</evidence>
<dbReference type="Gene3D" id="3.40.50.10810">
    <property type="entry name" value="Tandem AAA-ATPase domain"/>
    <property type="match status" value="2"/>
</dbReference>
<feature type="compositionally biased region" description="Polar residues" evidence="4">
    <location>
        <begin position="822"/>
        <end position="840"/>
    </location>
</feature>
<feature type="region of interest" description="Disordered" evidence="4">
    <location>
        <begin position="510"/>
        <end position="529"/>
    </location>
</feature>
<dbReference type="GO" id="GO:0016787">
    <property type="term" value="F:hydrolase activity"/>
    <property type="evidence" value="ECO:0007669"/>
    <property type="project" value="UniProtKB-KW"/>
</dbReference>
<feature type="region of interest" description="Disordered" evidence="4">
    <location>
        <begin position="819"/>
        <end position="863"/>
    </location>
</feature>
<feature type="domain" description="Helicase C-terminal" evidence="5">
    <location>
        <begin position="885"/>
        <end position="1045"/>
    </location>
</feature>
<dbReference type="Gene3D" id="3.40.50.300">
    <property type="entry name" value="P-loop containing nucleotide triphosphate hydrolases"/>
    <property type="match status" value="1"/>
</dbReference>
<evidence type="ECO:0000256" key="1">
    <source>
        <dbReference type="ARBA" id="ARBA00022741"/>
    </source>
</evidence>
<dbReference type="GO" id="GO:0005524">
    <property type="term" value="F:ATP binding"/>
    <property type="evidence" value="ECO:0007669"/>
    <property type="project" value="UniProtKB-KW"/>
</dbReference>
<dbReference type="SUPFAM" id="SSF52540">
    <property type="entry name" value="P-loop containing nucleoside triphosphate hydrolases"/>
    <property type="match status" value="2"/>
</dbReference>
<dbReference type="Pfam" id="PF00176">
    <property type="entry name" value="SNF2-rel_dom"/>
    <property type="match status" value="1"/>
</dbReference>
<keyword evidence="1" id="KW-0547">Nucleotide-binding</keyword>